<accession>A0A6G1PNB9</accession>
<protein>
    <submittedName>
        <fullName evidence="1">Uncharacterized protein</fullName>
    </submittedName>
</protein>
<sequence>MNQQLETGLCILCSHNPGMWSMHIIDCFHPPRNYTFPGSSVYQPPLFPSLESDVTVLSAFALVRRSHLAWREARQTLLRSVQTYAK</sequence>
<organism evidence="1 2">
    <name type="scientific">Channa argus</name>
    <name type="common">Northern snakehead</name>
    <name type="synonym">Ophicephalus argus</name>
    <dbReference type="NCBI Taxonomy" id="215402"/>
    <lineage>
        <taxon>Eukaryota</taxon>
        <taxon>Metazoa</taxon>
        <taxon>Chordata</taxon>
        <taxon>Craniata</taxon>
        <taxon>Vertebrata</taxon>
        <taxon>Euteleostomi</taxon>
        <taxon>Actinopterygii</taxon>
        <taxon>Neopterygii</taxon>
        <taxon>Teleostei</taxon>
        <taxon>Neoteleostei</taxon>
        <taxon>Acanthomorphata</taxon>
        <taxon>Anabantaria</taxon>
        <taxon>Anabantiformes</taxon>
        <taxon>Channoidei</taxon>
        <taxon>Channidae</taxon>
        <taxon>Channa</taxon>
    </lineage>
</organism>
<proteinExistence type="predicted"/>
<name>A0A6G1PNB9_CHAAH</name>
<dbReference type="EMBL" id="CM015718">
    <property type="protein sequence ID" value="KAF3691496.1"/>
    <property type="molecule type" value="Genomic_DNA"/>
</dbReference>
<dbReference type="AlphaFoldDB" id="A0A6G1PNB9"/>
<reference evidence="2" key="2">
    <citation type="submission" date="2019-02" db="EMBL/GenBank/DDBJ databases">
        <title>Opniocepnalus argus Var Kimnra genome.</title>
        <authorList>
            <person name="Zhou C."/>
            <person name="Xiao S."/>
        </authorList>
    </citation>
    <scope>NUCLEOTIDE SEQUENCE [LARGE SCALE GENOMIC DNA]</scope>
</reference>
<gene>
    <name evidence="1" type="ORF">EXN66_Car007171</name>
</gene>
<evidence type="ECO:0000313" key="2">
    <source>
        <dbReference type="Proteomes" id="UP000503349"/>
    </source>
</evidence>
<keyword evidence="2" id="KW-1185">Reference proteome</keyword>
<reference evidence="1 2" key="1">
    <citation type="submission" date="2019-02" db="EMBL/GenBank/DDBJ databases">
        <title>Opniocepnalus argus genome.</title>
        <authorList>
            <person name="Zhou C."/>
            <person name="Xiao S."/>
        </authorList>
    </citation>
    <scope>NUCLEOTIDE SEQUENCE [LARGE SCALE GENOMIC DNA]</scope>
    <source>
        <strain evidence="1">OARG1902GOOAL</strain>
        <tissue evidence="1">Muscle</tissue>
    </source>
</reference>
<dbReference type="Proteomes" id="UP000503349">
    <property type="component" value="Chromosome 7"/>
</dbReference>
<evidence type="ECO:0000313" key="1">
    <source>
        <dbReference type="EMBL" id="KAF3691496.1"/>
    </source>
</evidence>